<comment type="caution">
    <text evidence="2">The sequence shown here is derived from an EMBL/GenBank/DDBJ whole genome shotgun (WGS) entry which is preliminary data.</text>
</comment>
<accession>A0AAN8IRA3</accession>
<evidence type="ECO:0000313" key="3">
    <source>
        <dbReference type="Proteomes" id="UP001331761"/>
    </source>
</evidence>
<evidence type="ECO:0008006" key="4">
    <source>
        <dbReference type="Google" id="ProtNLM"/>
    </source>
</evidence>
<dbReference type="EMBL" id="WIXE01004467">
    <property type="protein sequence ID" value="KAK5983026.1"/>
    <property type="molecule type" value="Genomic_DNA"/>
</dbReference>
<organism evidence="2 3">
    <name type="scientific">Trichostrongylus colubriformis</name>
    <name type="common">Black scour worm</name>
    <dbReference type="NCBI Taxonomy" id="6319"/>
    <lineage>
        <taxon>Eukaryota</taxon>
        <taxon>Metazoa</taxon>
        <taxon>Ecdysozoa</taxon>
        <taxon>Nematoda</taxon>
        <taxon>Chromadorea</taxon>
        <taxon>Rhabditida</taxon>
        <taxon>Rhabditina</taxon>
        <taxon>Rhabditomorpha</taxon>
        <taxon>Strongyloidea</taxon>
        <taxon>Trichostrongylidae</taxon>
        <taxon>Trichostrongylus</taxon>
    </lineage>
</organism>
<keyword evidence="3" id="KW-1185">Reference proteome</keyword>
<protein>
    <recommendedName>
        <fullName evidence="4">Secreted protein</fullName>
    </recommendedName>
</protein>
<keyword evidence="1" id="KW-0732">Signal</keyword>
<dbReference type="Proteomes" id="UP001331761">
    <property type="component" value="Unassembled WGS sequence"/>
</dbReference>
<feature type="chain" id="PRO_5042921006" description="Secreted protein" evidence="1">
    <location>
        <begin position="21"/>
        <end position="161"/>
    </location>
</feature>
<evidence type="ECO:0000256" key="1">
    <source>
        <dbReference type="SAM" id="SignalP"/>
    </source>
</evidence>
<feature type="signal peptide" evidence="1">
    <location>
        <begin position="1"/>
        <end position="20"/>
    </location>
</feature>
<name>A0AAN8IRA3_TRICO</name>
<reference evidence="2 3" key="1">
    <citation type="submission" date="2019-10" db="EMBL/GenBank/DDBJ databases">
        <title>Assembly and Annotation for the nematode Trichostrongylus colubriformis.</title>
        <authorList>
            <person name="Martin J."/>
        </authorList>
    </citation>
    <scope>NUCLEOTIDE SEQUENCE [LARGE SCALE GENOMIC DNA]</scope>
    <source>
        <strain evidence="2">G859</strain>
        <tissue evidence="2">Whole worm</tissue>
    </source>
</reference>
<gene>
    <name evidence="2" type="ORF">GCK32_003334</name>
</gene>
<evidence type="ECO:0000313" key="2">
    <source>
        <dbReference type="EMBL" id="KAK5983026.1"/>
    </source>
</evidence>
<dbReference type="AlphaFoldDB" id="A0AAN8IRA3"/>
<proteinExistence type="predicted"/>
<sequence>MQSLATVLLVVMPTTFHVYADPGDGNKRIVRENAPPLERAILMSVKQTLYDLGMADVSSRIDSLLESDGWDVVQMISVVNGFKNALEERIDAGGVAYEDAIRAQNALIQICHAFTSSGKCNITNMQDNMSIFVDSKYSIARLRELVSVIELALQDMLATIH</sequence>